<comment type="caution">
    <text evidence="2">The sequence shown here is derived from an EMBL/GenBank/DDBJ whole genome shotgun (WGS) entry which is preliminary data.</text>
</comment>
<dbReference type="RefSeq" id="WP_172697521.1">
    <property type="nucleotide sequence ID" value="NZ_WKPR01000005.1"/>
</dbReference>
<protein>
    <submittedName>
        <fullName evidence="2">DUF4839 domain-containing protein</fullName>
    </submittedName>
</protein>
<organism evidence="2 3">
    <name type="scientific">Flavonifractor plautii</name>
    <name type="common">Fusobacterium plautii</name>
    <dbReference type="NCBI Taxonomy" id="292800"/>
    <lineage>
        <taxon>Bacteria</taxon>
        <taxon>Bacillati</taxon>
        <taxon>Bacillota</taxon>
        <taxon>Clostridia</taxon>
        <taxon>Eubacteriales</taxon>
        <taxon>Oscillospiraceae</taxon>
        <taxon>Flavonifractor</taxon>
    </lineage>
</organism>
<sequence length="256" mass="28049">MRKFLAACMAIVMIFTIAGCSSEGHEGEAKTPSGSSIQKGKDYQKVVDEFESSGFTNIKLEKLDDLVTGWLTKDGEVESVSVDGDTGYSADAWYPADVEVIITYHTFPEKETSKTDSESVSTEEPAVDILTVDNSPELAAILSLKADMDQSYADFAEAHKNQVIEFNGCITYLTNHDNYDTRYDLLISAGDYVDENTANPGPTFKFKDVGVYDLGDGFTLADYIKVGSNVKIQAKVRSYNSDTGLFELDPVSVEAR</sequence>
<reference evidence="2 3" key="1">
    <citation type="journal article" date="2019" name="Nat. Med.">
        <title>A library of human gut bacterial isolates paired with longitudinal multiomics data enables mechanistic microbiome research.</title>
        <authorList>
            <person name="Poyet M."/>
            <person name="Groussin M."/>
            <person name="Gibbons S.M."/>
            <person name="Avila-Pacheco J."/>
            <person name="Jiang X."/>
            <person name="Kearney S.M."/>
            <person name="Perrotta A.R."/>
            <person name="Berdy B."/>
            <person name="Zhao S."/>
            <person name="Lieberman T.D."/>
            <person name="Swanson P.K."/>
            <person name="Smith M."/>
            <person name="Roesemann S."/>
            <person name="Alexander J.E."/>
            <person name="Rich S.A."/>
            <person name="Livny J."/>
            <person name="Vlamakis H."/>
            <person name="Clish C."/>
            <person name="Bullock K."/>
            <person name="Deik A."/>
            <person name="Scott J."/>
            <person name="Pierce K.A."/>
            <person name="Xavier R.J."/>
            <person name="Alm E.J."/>
        </authorList>
    </citation>
    <scope>NUCLEOTIDE SEQUENCE [LARGE SCALE GENOMIC DNA]</scope>
    <source>
        <strain evidence="2 3">BIOML-A2</strain>
    </source>
</reference>
<gene>
    <name evidence="2" type="ORF">GKE97_07270</name>
</gene>
<dbReference type="Pfam" id="PF16127">
    <property type="entry name" value="DUF4839"/>
    <property type="match status" value="1"/>
</dbReference>
<dbReference type="PROSITE" id="PS51257">
    <property type="entry name" value="PROKAR_LIPOPROTEIN"/>
    <property type="match status" value="1"/>
</dbReference>
<feature type="chain" id="PRO_5039598552" evidence="1">
    <location>
        <begin position="19"/>
        <end position="256"/>
    </location>
</feature>
<dbReference type="AlphaFoldDB" id="A0A6I2R280"/>
<dbReference type="Proteomes" id="UP000434475">
    <property type="component" value="Unassembled WGS sequence"/>
</dbReference>
<keyword evidence="1" id="KW-0732">Signal</keyword>
<evidence type="ECO:0000313" key="3">
    <source>
        <dbReference type="Proteomes" id="UP000434475"/>
    </source>
</evidence>
<name>A0A6I2R280_FLAPL</name>
<dbReference type="InterPro" id="IPR032290">
    <property type="entry name" value="DUF4839"/>
</dbReference>
<evidence type="ECO:0000256" key="1">
    <source>
        <dbReference type="SAM" id="SignalP"/>
    </source>
</evidence>
<dbReference type="EMBL" id="WKPR01000005">
    <property type="protein sequence ID" value="MSB19316.1"/>
    <property type="molecule type" value="Genomic_DNA"/>
</dbReference>
<feature type="signal peptide" evidence="1">
    <location>
        <begin position="1"/>
        <end position="18"/>
    </location>
</feature>
<evidence type="ECO:0000313" key="2">
    <source>
        <dbReference type="EMBL" id="MSB19316.1"/>
    </source>
</evidence>
<accession>A0A6I2R280</accession>
<proteinExistence type="predicted"/>